<name>A0ABP9KJG8_9NOCA</name>
<keyword evidence="2" id="KW-1185">Reference proteome</keyword>
<reference evidence="2" key="1">
    <citation type="journal article" date="2019" name="Int. J. Syst. Evol. Microbiol.">
        <title>The Global Catalogue of Microorganisms (GCM) 10K type strain sequencing project: providing services to taxonomists for standard genome sequencing and annotation.</title>
        <authorList>
            <consortium name="The Broad Institute Genomics Platform"/>
            <consortium name="The Broad Institute Genome Sequencing Center for Infectious Disease"/>
            <person name="Wu L."/>
            <person name="Ma J."/>
        </authorList>
    </citation>
    <scope>NUCLEOTIDE SEQUENCE [LARGE SCALE GENOMIC DNA]</scope>
    <source>
        <strain evidence="2">JCM 18298</strain>
    </source>
</reference>
<organism evidence="1 2">
    <name type="scientific">Nocardia callitridis</name>
    <dbReference type="NCBI Taxonomy" id="648753"/>
    <lineage>
        <taxon>Bacteria</taxon>
        <taxon>Bacillati</taxon>
        <taxon>Actinomycetota</taxon>
        <taxon>Actinomycetes</taxon>
        <taxon>Mycobacteriales</taxon>
        <taxon>Nocardiaceae</taxon>
        <taxon>Nocardia</taxon>
    </lineage>
</organism>
<dbReference type="Proteomes" id="UP001500603">
    <property type="component" value="Unassembled WGS sequence"/>
</dbReference>
<gene>
    <name evidence="1" type="ORF">GCM10023318_37290</name>
</gene>
<protein>
    <submittedName>
        <fullName evidence="1">Uncharacterized protein</fullName>
    </submittedName>
</protein>
<evidence type="ECO:0000313" key="2">
    <source>
        <dbReference type="Proteomes" id="UP001500603"/>
    </source>
</evidence>
<dbReference type="EMBL" id="BAABJM010000003">
    <property type="protein sequence ID" value="GAA5058222.1"/>
    <property type="molecule type" value="Genomic_DNA"/>
</dbReference>
<proteinExistence type="predicted"/>
<sequence>MSEENPPRPLANLIDEAHEGRLLVRMDPEQFVRVDRDCEFFKNAIRDIQQKMIEIAQQDEWGLGEKYTNDEGKELVSGKTMVHRYRTKAQGTQNGVYEVLESHFQVVEDFQNVFREIRTRYSEQDDGWAARYQNLEQTMPPEPPAPPKYFMRFTSTGGA</sequence>
<comment type="caution">
    <text evidence="1">The sequence shown here is derived from an EMBL/GenBank/DDBJ whole genome shotgun (WGS) entry which is preliminary data.</text>
</comment>
<evidence type="ECO:0000313" key="1">
    <source>
        <dbReference type="EMBL" id="GAA5058222.1"/>
    </source>
</evidence>
<dbReference type="RefSeq" id="WP_345496809.1">
    <property type="nucleotide sequence ID" value="NZ_BAABJM010000003.1"/>
</dbReference>
<accession>A0ABP9KJG8</accession>